<protein>
    <submittedName>
        <fullName evidence="9">ABC transporter permease</fullName>
    </submittedName>
</protein>
<dbReference type="Pfam" id="PF00528">
    <property type="entry name" value="BPD_transp_1"/>
    <property type="match status" value="1"/>
</dbReference>
<dbReference type="RefSeq" id="WP_227178743.1">
    <property type="nucleotide sequence ID" value="NZ_JAJBZT010000002.1"/>
</dbReference>
<name>A0ABS8D3G6_9NEIS</name>
<dbReference type="Gene3D" id="1.10.3720.10">
    <property type="entry name" value="MetI-like"/>
    <property type="match status" value="1"/>
</dbReference>
<evidence type="ECO:0000259" key="8">
    <source>
        <dbReference type="PROSITE" id="PS50928"/>
    </source>
</evidence>
<evidence type="ECO:0000256" key="3">
    <source>
        <dbReference type="ARBA" id="ARBA00022475"/>
    </source>
</evidence>
<dbReference type="PROSITE" id="PS50928">
    <property type="entry name" value="ABC_TM1"/>
    <property type="match status" value="1"/>
</dbReference>
<keyword evidence="2 7" id="KW-0813">Transport</keyword>
<organism evidence="9 10">
    <name type="scientific">Leeia speluncae</name>
    <dbReference type="NCBI Taxonomy" id="2884804"/>
    <lineage>
        <taxon>Bacteria</taxon>
        <taxon>Pseudomonadati</taxon>
        <taxon>Pseudomonadota</taxon>
        <taxon>Betaproteobacteria</taxon>
        <taxon>Neisseriales</taxon>
        <taxon>Leeiaceae</taxon>
        <taxon>Leeia</taxon>
    </lineage>
</organism>
<proteinExistence type="inferred from homology"/>
<keyword evidence="6 7" id="KW-0472">Membrane</keyword>
<reference evidence="9" key="1">
    <citation type="submission" date="2021-10" db="EMBL/GenBank/DDBJ databases">
        <title>The complete genome sequence of Leeia sp. TBRC 13508.</title>
        <authorList>
            <person name="Charoenyingcharoen P."/>
            <person name="Yukphan P."/>
        </authorList>
    </citation>
    <scope>NUCLEOTIDE SEQUENCE</scope>
    <source>
        <strain evidence="9">TBRC 13508</strain>
    </source>
</reference>
<dbReference type="EMBL" id="JAJBZT010000002">
    <property type="protein sequence ID" value="MCB6182721.1"/>
    <property type="molecule type" value="Genomic_DNA"/>
</dbReference>
<gene>
    <name evidence="9" type="ORF">LIN78_04025</name>
</gene>
<dbReference type="PANTHER" id="PTHR43386">
    <property type="entry name" value="OLIGOPEPTIDE TRANSPORT SYSTEM PERMEASE PROTEIN APPC"/>
    <property type="match status" value="1"/>
</dbReference>
<feature type="domain" description="ABC transmembrane type-1" evidence="8">
    <location>
        <begin position="71"/>
        <end position="258"/>
    </location>
</feature>
<evidence type="ECO:0000256" key="4">
    <source>
        <dbReference type="ARBA" id="ARBA00022692"/>
    </source>
</evidence>
<dbReference type="Proteomes" id="UP001165395">
    <property type="component" value="Unassembled WGS sequence"/>
</dbReference>
<keyword evidence="3" id="KW-1003">Cell membrane</keyword>
<evidence type="ECO:0000256" key="5">
    <source>
        <dbReference type="ARBA" id="ARBA00022989"/>
    </source>
</evidence>
<evidence type="ECO:0000256" key="6">
    <source>
        <dbReference type="ARBA" id="ARBA00023136"/>
    </source>
</evidence>
<keyword evidence="5 7" id="KW-1133">Transmembrane helix</keyword>
<dbReference type="CDD" id="cd06261">
    <property type="entry name" value="TM_PBP2"/>
    <property type="match status" value="1"/>
</dbReference>
<evidence type="ECO:0000256" key="7">
    <source>
        <dbReference type="RuleBase" id="RU363032"/>
    </source>
</evidence>
<feature type="transmembrane region" description="Helical" evidence="7">
    <location>
        <begin position="237"/>
        <end position="259"/>
    </location>
</feature>
<evidence type="ECO:0000256" key="2">
    <source>
        <dbReference type="ARBA" id="ARBA00022448"/>
    </source>
</evidence>
<evidence type="ECO:0000313" key="10">
    <source>
        <dbReference type="Proteomes" id="UP001165395"/>
    </source>
</evidence>
<feature type="transmembrane region" description="Helical" evidence="7">
    <location>
        <begin position="12"/>
        <end position="33"/>
    </location>
</feature>
<dbReference type="SUPFAM" id="SSF161098">
    <property type="entry name" value="MetI-like"/>
    <property type="match status" value="1"/>
</dbReference>
<dbReference type="PANTHER" id="PTHR43386:SF1">
    <property type="entry name" value="D,D-DIPEPTIDE TRANSPORT SYSTEM PERMEASE PROTEIN DDPC-RELATED"/>
    <property type="match status" value="1"/>
</dbReference>
<accession>A0ABS8D3G6</accession>
<keyword evidence="10" id="KW-1185">Reference proteome</keyword>
<feature type="transmembrane region" description="Helical" evidence="7">
    <location>
        <begin position="120"/>
        <end position="143"/>
    </location>
</feature>
<sequence length="265" mass="28509">MRIFGRFSSIGQLVAGGLFLLLISFAVVAPAFLPDPTAQDLMRYLSAPDVVDWLGRDHYGRSVLARLAAATRLSLGLSLLAVLISAILGCCLGLLAAYYGKWLDAILRSIADAVLTLPPLLLVLLFAAIAQGGISMMFIGLAFSGWVEYFRMSRSTAAVVVASQHVEASRLLGFGLPYLVRRHLWPAIVPTILPMMMFGLASNVVALATLGFVGVGVQPPTPELGQMLTEALPHYAQAPWMIIGPMAILAILLLSCLLWKGRHIE</sequence>
<dbReference type="InterPro" id="IPR000515">
    <property type="entry name" value="MetI-like"/>
</dbReference>
<dbReference type="InterPro" id="IPR035906">
    <property type="entry name" value="MetI-like_sf"/>
</dbReference>
<keyword evidence="4 7" id="KW-0812">Transmembrane</keyword>
<feature type="transmembrane region" description="Helical" evidence="7">
    <location>
        <begin position="75"/>
        <end position="99"/>
    </location>
</feature>
<comment type="subcellular location">
    <subcellularLocation>
        <location evidence="1 7">Cell membrane</location>
        <topology evidence="1 7">Multi-pass membrane protein</topology>
    </subcellularLocation>
</comment>
<evidence type="ECO:0000256" key="1">
    <source>
        <dbReference type="ARBA" id="ARBA00004651"/>
    </source>
</evidence>
<dbReference type="InterPro" id="IPR050366">
    <property type="entry name" value="BP-dependent_transpt_permease"/>
</dbReference>
<comment type="similarity">
    <text evidence="7">Belongs to the binding-protein-dependent transport system permease family.</text>
</comment>
<feature type="transmembrane region" description="Helical" evidence="7">
    <location>
        <begin position="192"/>
        <end position="217"/>
    </location>
</feature>
<evidence type="ECO:0000313" key="9">
    <source>
        <dbReference type="EMBL" id="MCB6182721.1"/>
    </source>
</evidence>
<comment type="caution">
    <text evidence="9">The sequence shown here is derived from an EMBL/GenBank/DDBJ whole genome shotgun (WGS) entry which is preliminary data.</text>
</comment>